<keyword evidence="1" id="KW-0732">Signal</keyword>
<feature type="chain" id="PRO_5045185110" evidence="1">
    <location>
        <begin position="25"/>
        <end position="145"/>
    </location>
</feature>
<accession>A0ABX0MQ53</accession>
<dbReference type="InterPro" id="IPR049066">
    <property type="entry name" value="T6SS_Tgi2PP"/>
</dbReference>
<dbReference type="Gene3D" id="3.10.450.170">
    <property type="entry name" value="type vi secretion system effector-immunity co pseudomonas protegens"/>
    <property type="match status" value="1"/>
</dbReference>
<reference evidence="2 3" key="1">
    <citation type="submission" date="2019-10" db="EMBL/GenBank/DDBJ databases">
        <title>Taxonomy of Antarctic Massilia spp.: description of Massilia rubra sp. nov., Massilia aquatica sp. nov., Massilia mucilaginosa sp. nov., Massilia frigida sp. nov. isolated from streams, lakes and regoliths.</title>
        <authorList>
            <person name="Holochova P."/>
            <person name="Sedlacek I."/>
            <person name="Kralova S."/>
            <person name="Maslanova I."/>
            <person name="Busse H.-J."/>
            <person name="Stankova E."/>
            <person name="Vrbovska V."/>
            <person name="Kovarovic V."/>
            <person name="Bartak M."/>
            <person name="Svec P."/>
            <person name="Pantucek R."/>
        </authorList>
    </citation>
    <scope>NUCLEOTIDE SEQUENCE [LARGE SCALE GENOMIC DNA]</scope>
    <source>
        <strain evidence="2 3">CCM 8694</strain>
    </source>
</reference>
<keyword evidence="3" id="KW-1185">Reference proteome</keyword>
<evidence type="ECO:0000313" key="3">
    <source>
        <dbReference type="Proteomes" id="UP000610594"/>
    </source>
</evidence>
<dbReference type="Proteomes" id="UP000610594">
    <property type="component" value="Unassembled WGS sequence"/>
</dbReference>
<evidence type="ECO:0000256" key="1">
    <source>
        <dbReference type="SAM" id="SignalP"/>
    </source>
</evidence>
<dbReference type="EMBL" id="WHJF01000065">
    <property type="protein sequence ID" value="NHZ64892.1"/>
    <property type="molecule type" value="Genomic_DNA"/>
</dbReference>
<dbReference type="Pfam" id="PF21576">
    <property type="entry name" value="T6SS_Tgi2PP"/>
    <property type="match status" value="1"/>
</dbReference>
<comment type="caution">
    <text evidence="2">The sequence shown here is derived from an EMBL/GenBank/DDBJ whole genome shotgun (WGS) entry which is preliminary data.</text>
</comment>
<proteinExistence type="predicted"/>
<name>A0ABX0MQ53_9BURK</name>
<gene>
    <name evidence="2" type="ORF">F1735_21750</name>
</gene>
<organism evidence="2 3">
    <name type="scientific">Massilia genomosp. 1</name>
    <dbReference type="NCBI Taxonomy" id="2609280"/>
    <lineage>
        <taxon>Bacteria</taxon>
        <taxon>Pseudomonadati</taxon>
        <taxon>Pseudomonadota</taxon>
        <taxon>Betaproteobacteria</taxon>
        <taxon>Burkholderiales</taxon>
        <taxon>Oxalobacteraceae</taxon>
        <taxon>Telluria group</taxon>
        <taxon>Massilia</taxon>
    </lineage>
</organism>
<sequence>MRFLSSLLMSVVAAGFLAMSPAFAQSLLAKDVKPSGLTLTQSKQVLRVVMKHERYKVASPKLWIDGPWLTDGKPVVSGYYHFGVIYVTNTQGHYAVNTSTGDVWDVEACERYAFPALLEIQKRISLKTGKELASDDDARSQLGCP</sequence>
<dbReference type="RefSeq" id="WP_167238906.1">
    <property type="nucleotide sequence ID" value="NZ_WHJF01000065.1"/>
</dbReference>
<protein>
    <submittedName>
        <fullName evidence="2">Uncharacterized protein</fullName>
    </submittedName>
</protein>
<evidence type="ECO:0000313" key="2">
    <source>
        <dbReference type="EMBL" id="NHZ64892.1"/>
    </source>
</evidence>
<feature type="signal peptide" evidence="1">
    <location>
        <begin position="1"/>
        <end position="24"/>
    </location>
</feature>